<organism evidence="2 3">
    <name type="scientific">Prorocentrum cordatum</name>
    <dbReference type="NCBI Taxonomy" id="2364126"/>
    <lineage>
        <taxon>Eukaryota</taxon>
        <taxon>Sar</taxon>
        <taxon>Alveolata</taxon>
        <taxon>Dinophyceae</taxon>
        <taxon>Prorocentrales</taxon>
        <taxon>Prorocentraceae</taxon>
        <taxon>Prorocentrum</taxon>
    </lineage>
</organism>
<gene>
    <name evidence="2" type="ORF">PCOR1329_LOCUS50450</name>
</gene>
<reference evidence="2" key="1">
    <citation type="submission" date="2023-10" db="EMBL/GenBank/DDBJ databases">
        <authorList>
            <person name="Chen Y."/>
            <person name="Shah S."/>
            <person name="Dougan E. K."/>
            <person name="Thang M."/>
            <person name="Chan C."/>
        </authorList>
    </citation>
    <scope>NUCLEOTIDE SEQUENCE [LARGE SCALE GENOMIC DNA]</scope>
</reference>
<feature type="region of interest" description="Disordered" evidence="1">
    <location>
        <begin position="72"/>
        <end position="180"/>
    </location>
</feature>
<evidence type="ECO:0000256" key="1">
    <source>
        <dbReference type="SAM" id="MobiDB-lite"/>
    </source>
</evidence>
<feature type="compositionally biased region" description="Low complexity" evidence="1">
    <location>
        <begin position="262"/>
        <end position="271"/>
    </location>
</feature>
<keyword evidence="3" id="KW-1185">Reference proteome</keyword>
<accession>A0ABN9UPM9</accession>
<protein>
    <submittedName>
        <fullName evidence="2">Uncharacterized protein</fullName>
    </submittedName>
</protein>
<dbReference type="Proteomes" id="UP001189429">
    <property type="component" value="Unassembled WGS sequence"/>
</dbReference>
<feature type="compositionally biased region" description="Low complexity" evidence="1">
    <location>
        <begin position="155"/>
        <end position="166"/>
    </location>
</feature>
<proteinExistence type="predicted"/>
<name>A0ABN9UPM9_9DINO</name>
<feature type="region of interest" description="Disordered" evidence="1">
    <location>
        <begin position="1"/>
        <end position="26"/>
    </location>
</feature>
<dbReference type="EMBL" id="CAUYUJ010016106">
    <property type="protein sequence ID" value="CAK0861906.1"/>
    <property type="molecule type" value="Genomic_DNA"/>
</dbReference>
<comment type="caution">
    <text evidence="2">The sequence shown here is derived from an EMBL/GenBank/DDBJ whole genome shotgun (WGS) entry which is preliminary data.</text>
</comment>
<evidence type="ECO:0000313" key="3">
    <source>
        <dbReference type="Proteomes" id="UP001189429"/>
    </source>
</evidence>
<feature type="region of interest" description="Disordered" evidence="1">
    <location>
        <begin position="253"/>
        <end position="340"/>
    </location>
</feature>
<feature type="compositionally biased region" description="Basic and acidic residues" evidence="1">
    <location>
        <begin position="170"/>
        <end position="180"/>
    </location>
</feature>
<evidence type="ECO:0000313" key="2">
    <source>
        <dbReference type="EMBL" id="CAK0861906.1"/>
    </source>
</evidence>
<feature type="compositionally biased region" description="Pro residues" evidence="1">
    <location>
        <begin position="85"/>
        <end position="97"/>
    </location>
</feature>
<feature type="region of interest" description="Disordered" evidence="1">
    <location>
        <begin position="221"/>
        <end position="241"/>
    </location>
</feature>
<sequence>MPLTPGAAGLFQASTPLPSPGVAAPAQQRWCPGEPLCLEEAGLFAQGSRLPELTPIPSPGIPPSAMVRRWHGGEARRAGRTPVGEPAPPGEPAPLLPATPSGSWRCAPVQAGTPGCAPRPRGAALRSPSVPGDAASLAGEEVEHSAADSTADPLSSAATGCSSSASLDAASEHSEGDEPLRLPMKVARSAVALGGAPAGEASPCGGGPRAIRPFCAGEPLTLEDAGELPGPAAPPRGGQDWPTPLVVRNTFLQAPTAPPTPAGAAAAARARSLPRDRSARLGGWDAASPRATRHPPRSPAGARREECSRGAHGAAASVPPSPALTASPGGVGWRPHTPGPAHAVLRLADLI</sequence>